<feature type="compositionally biased region" description="Basic and acidic residues" evidence="1">
    <location>
        <begin position="1"/>
        <end position="13"/>
    </location>
</feature>
<dbReference type="Proteomes" id="UP000641625">
    <property type="component" value="Unassembled WGS sequence"/>
</dbReference>
<proteinExistence type="predicted"/>
<gene>
    <name evidence="2" type="ORF">GOC77_02340</name>
</gene>
<evidence type="ECO:0000256" key="1">
    <source>
        <dbReference type="SAM" id="MobiDB-lite"/>
    </source>
</evidence>
<accession>A0A847UF02</accession>
<reference evidence="2" key="1">
    <citation type="submission" date="2019-12" db="EMBL/GenBank/DDBJ databases">
        <title>Whole genome sequencing of Haloarcula argentinensis strain pws5.</title>
        <authorList>
            <person name="Verma D.K."/>
            <person name="Gopal K."/>
            <person name="Prasad E.S."/>
        </authorList>
    </citation>
    <scope>NUCLEOTIDE SEQUENCE</scope>
    <source>
        <strain evidence="2">Pws5</strain>
    </source>
</reference>
<dbReference type="GeneID" id="55549202"/>
<dbReference type="RefSeq" id="WP_155120735.1">
    <property type="nucleotide sequence ID" value="NZ_WOWA01000002.1"/>
</dbReference>
<protein>
    <submittedName>
        <fullName evidence="2">Uncharacterized protein</fullName>
    </submittedName>
</protein>
<feature type="region of interest" description="Disordered" evidence="1">
    <location>
        <begin position="1"/>
        <end position="27"/>
    </location>
</feature>
<dbReference type="AlphaFoldDB" id="A0A847UF02"/>
<name>A0A847UF02_HALAR</name>
<dbReference type="EMBL" id="WOWA01000002">
    <property type="protein sequence ID" value="NLV12125.1"/>
    <property type="molecule type" value="Genomic_DNA"/>
</dbReference>
<sequence>MKKPERIEQKHDGNPFSVSFPNGDGNGERGHEIYRISILLFNMTGIN</sequence>
<evidence type="ECO:0000313" key="3">
    <source>
        <dbReference type="Proteomes" id="UP000641625"/>
    </source>
</evidence>
<comment type="caution">
    <text evidence="2">The sequence shown here is derived from an EMBL/GenBank/DDBJ whole genome shotgun (WGS) entry which is preliminary data.</text>
</comment>
<evidence type="ECO:0000313" key="2">
    <source>
        <dbReference type="EMBL" id="NLV12125.1"/>
    </source>
</evidence>
<organism evidence="2 3">
    <name type="scientific">Haloarcula argentinensis</name>
    <dbReference type="NCBI Taxonomy" id="43776"/>
    <lineage>
        <taxon>Archaea</taxon>
        <taxon>Methanobacteriati</taxon>
        <taxon>Methanobacteriota</taxon>
        <taxon>Stenosarchaea group</taxon>
        <taxon>Halobacteria</taxon>
        <taxon>Halobacteriales</taxon>
        <taxon>Haloarculaceae</taxon>
        <taxon>Haloarcula</taxon>
    </lineage>
</organism>